<dbReference type="GO" id="GO:0016627">
    <property type="term" value="F:oxidoreductase activity, acting on the CH-CH group of donors"/>
    <property type="evidence" value="ECO:0007669"/>
    <property type="project" value="InterPro"/>
</dbReference>
<sequence>MSDGSVMMGWAVQENNGTDLSMTTSKVVSENGGYSLTGRKSCPFASNSTHFLVLAKTLTQTTTEEGPTESYRNSFFIVKRDSPGVKVENDSVTFEKTPVEDIVGVVGEGFGDAQVALFTEQYVYSATLLGYLKRVVQELRDTVPDKWATSVIASCACTMYAMEASLYALTANLDLPTQDSLLEAALVNAFVQQSADGWLSTLATATPTSPQLENCFQGAQEVVRLMEPVHFLHATAACCGVEDYGLVFQKTSLIQTVQQRTMRSAGMRDTIPIKEIDCTAIEKAIVRFGDAVEMTFTRYKSQVFYQSLLVSRLGEAASLIYAASACASRAAMCANKRLPTAKSEKQLATAFIAYAAERALTLCDECCNVGLTADDSYKRIALQVCEDAFVRSRKVE</sequence>
<dbReference type="InterPro" id="IPR009100">
    <property type="entry name" value="AcylCoA_DH/oxidase_NM_dom_sf"/>
</dbReference>
<evidence type="ECO:0000256" key="1">
    <source>
        <dbReference type="ARBA" id="ARBA00022946"/>
    </source>
</evidence>
<reference evidence="4 5" key="1">
    <citation type="submission" date="2020-08" db="EMBL/GenBank/DDBJ databases">
        <authorList>
            <person name="Newling K."/>
            <person name="Davey J."/>
            <person name="Forrester S."/>
        </authorList>
    </citation>
    <scope>NUCLEOTIDE SEQUENCE [LARGE SCALE GENOMIC DNA]</scope>
    <source>
        <strain evidence="5">Crithidia deanei Carvalho (ATCC PRA-265)</strain>
    </source>
</reference>
<dbReference type="VEuPathDB" id="TriTrypDB:ADEAN_000965800"/>
<keyword evidence="2" id="KW-0560">Oxidoreductase</keyword>
<keyword evidence="1" id="KW-0809">Transit peptide</keyword>
<feature type="domain" description="ACAD9/ACADV-like C-terminal" evidence="3">
    <location>
        <begin position="279"/>
        <end position="387"/>
    </location>
</feature>
<dbReference type="OrthoDB" id="2588832at2759"/>
<proteinExistence type="predicted"/>
<evidence type="ECO:0000313" key="5">
    <source>
        <dbReference type="Proteomes" id="UP000515908"/>
    </source>
</evidence>
<evidence type="ECO:0000259" key="3">
    <source>
        <dbReference type="Pfam" id="PF21343"/>
    </source>
</evidence>
<accession>A0A7G2CRX5</accession>
<gene>
    <name evidence="4" type="ORF">ADEAN_000965800</name>
</gene>
<dbReference type="AlphaFoldDB" id="A0A7G2CRX5"/>
<dbReference type="Proteomes" id="UP000515908">
    <property type="component" value="Chromosome 24"/>
</dbReference>
<protein>
    <recommendedName>
        <fullName evidence="3">ACAD9/ACADV-like C-terminal domain-containing protein</fullName>
    </recommendedName>
</protein>
<name>A0A7G2CRX5_9TRYP</name>
<keyword evidence="5" id="KW-1185">Reference proteome</keyword>
<dbReference type="SUPFAM" id="SSF56645">
    <property type="entry name" value="Acyl-CoA dehydrogenase NM domain-like"/>
    <property type="match status" value="1"/>
</dbReference>
<dbReference type="Pfam" id="PF21343">
    <property type="entry name" value="ACAD9-ACADV_C"/>
    <property type="match status" value="1"/>
</dbReference>
<dbReference type="EMBL" id="LR877168">
    <property type="protein sequence ID" value="CAD2222119.1"/>
    <property type="molecule type" value="Genomic_DNA"/>
</dbReference>
<dbReference type="InterPro" id="IPR049448">
    <property type="entry name" value="ACAD9/ACADV-like_C"/>
</dbReference>
<dbReference type="Gene3D" id="2.40.110.10">
    <property type="entry name" value="Butyryl-CoA Dehydrogenase, subunit A, domain 2"/>
    <property type="match status" value="1"/>
</dbReference>
<evidence type="ECO:0000313" key="4">
    <source>
        <dbReference type="EMBL" id="CAD2222119.1"/>
    </source>
</evidence>
<dbReference type="InterPro" id="IPR046373">
    <property type="entry name" value="Acyl-CoA_Oxase/DH_mid-dom_sf"/>
</dbReference>
<organism evidence="4 5">
    <name type="scientific">Angomonas deanei</name>
    <dbReference type="NCBI Taxonomy" id="59799"/>
    <lineage>
        <taxon>Eukaryota</taxon>
        <taxon>Discoba</taxon>
        <taxon>Euglenozoa</taxon>
        <taxon>Kinetoplastea</taxon>
        <taxon>Metakinetoplastina</taxon>
        <taxon>Trypanosomatida</taxon>
        <taxon>Trypanosomatidae</taxon>
        <taxon>Strigomonadinae</taxon>
        <taxon>Angomonas</taxon>
    </lineage>
</organism>
<dbReference type="Gene3D" id="1.20.140.10">
    <property type="entry name" value="Butyryl-CoA Dehydrogenase, subunit A, domain 3"/>
    <property type="match status" value="2"/>
</dbReference>
<evidence type="ECO:0000256" key="2">
    <source>
        <dbReference type="ARBA" id="ARBA00023002"/>
    </source>
</evidence>